<dbReference type="AlphaFoldDB" id="A0A932ZTC4"/>
<keyword evidence="5 8" id="KW-0687">Ribonucleoprotein</keyword>
<sequence length="111" mass="12377">MAGNGKTHVKKGDIVEVIAGREKGKRGKVLRVLKEESRVLVEKLNIVKRHTKARQAGQQGGIIEREGKIHISNVLPVDPKTGKASRVQRKRLEDGRRVRVTQRSGELLDTV</sequence>
<dbReference type="InterPro" id="IPR041988">
    <property type="entry name" value="Ribosomal_uL24_KOW"/>
</dbReference>
<keyword evidence="3 8" id="KW-0694">RNA-binding</keyword>
<dbReference type="Gene3D" id="2.30.30.30">
    <property type="match status" value="1"/>
</dbReference>
<dbReference type="GO" id="GO:0003735">
    <property type="term" value="F:structural constituent of ribosome"/>
    <property type="evidence" value="ECO:0007669"/>
    <property type="project" value="InterPro"/>
</dbReference>
<evidence type="ECO:0000256" key="3">
    <source>
        <dbReference type="ARBA" id="ARBA00022884"/>
    </source>
</evidence>
<comment type="caution">
    <text evidence="12">The sequence shown here is derived from an EMBL/GenBank/DDBJ whole genome shotgun (WGS) entry which is preliminary data.</text>
</comment>
<dbReference type="PROSITE" id="PS01108">
    <property type="entry name" value="RIBOSOMAL_L24"/>
    <property type="match status" value="1"/>
</dbReference>
<keyword evidence="4 8" id="KW-0689">Ribosomal protein</keyword>
<name>A0A932ZTC4_UNCTE</name>
<dbReference type="Pfam" id="PF00467">
    <property type="entry name" value="KOW"/>
    <property type="match status" value="1"/>
</dbReference>
<reference evidence="12" key="1">
    <citation type="submission" date="2020-07" db="EMBL/GenBank/DDBJ databases">
        <title>Huge and variable diversity of episymbiotic CPR bacteria and DPANN archaea in groundwater ecosystems.</title>
        <authorList>
            <person name="He C.Y."/>
            <person name="Keren R."/>
            <person name="Whittaker M."/>
            <person name="Farag I.F."/>
            <person name="Doudna J."/>
            <person name="Cate J.H.D."/>
            <person name="Banfield J.F."/>
        </authorList>
    </citation>
    <scope>NUCLEOTIDE SEQUENCE</scope>
    <source>
        <strain evidence="12">NC_groundwater_1370_Ag_S-0.2um_69_93</strain>
    </source>
</reference>
<evidence type="ECO:0000256" key="4">
    <source>
        <dbReference type="ARBA" id="ARBA00022980"/>
    </source>
</evidence>
<dbReference type="Proteomes" id="UP000752292">
    <property type="component" value="Unassembled WGS sequence"/>
</dbReference>
<feature type="domain" description="KOW" evidence="11">
    <location>
        <begin position="8"/>
        <end position="35"/>
    </location>
</feature>
<dbReference type="SUPFAM" id="SSF50104">
    <property type="entry name" value="Translation proteins SH3-like domain"/>
    <property type="match status" value="1"/>
</dbReference>
<dbReference type="CDD" id="cd06089">
    <property type="entry name" value="KOW_RPL26"/>
    <property type="match status" value="1"/>
</dbReference>
<evidence type="ECO:0000259" key="11">
    <source>
        <dbReference type="SMART" id="SM00739"/>
    </source>
</evidence>
<dbReference type="GO" id="GO:0005840">
    <property type="term" value="C:ribosome"/>
    <property type="evidence" value="ECO:0007669"/>
    <property type="project" value="UniProtKB-KW"/>
</dbReference>
<proteinExistence type="inferred from homology"/>
<dbReference type="GO" id="GO:0006412">
    <property type="term" value="P:translation"/>
    <property type="evidence" value="ECO:0007669"/>
    <property type="project" value="UniProtKB-UniRule"/>
</dbReference>
<keyword evidence="2 8" id="KW-0699">rRNA-binding</keyword>
<dbReference type="InterPro" id="IPR005825">
    <property type="entry name" value="Ribosomal_uL24_CS"/>
</dbReference>
<evidence type="ECO:0000256" key="9">
    <source>
        <dbReference type="RuleBase" id="RU003477"/>
    </source>
</evidence>
<dbReference type="InterPro" id="IPR014722">
    <property type="entry name" value="Rib_uL2_dom2"/>
</dbReference>
<dbReference type="InterPro" id="IPR003256">
    <property type="entry name" value="Ribosomal_uL24"/>
</dbReference>
<evidence type="ECO:0000313" key="12">
    <source>
        <dbReference type="EMBL" id="MBI4251727.1"/>
    </source>
</evidence>
<protein>
    <recommendedName>
        <fullName evidence="6 8">Large ribosomal subunit protein uL24</fullName>
    </recommendedName>
</protein>
<evidence type="ECO:0000256" key="5">
    <source>
        <dbReference type="ARBA" id="ARBA00023274"/>
    </source>
</evidence>
<comment type="subunit">
    <text evidence="8">Part of the 50S ribosomal subunit.</text>
</comment>
<evidence type="ECO:0000256" key="7">
    <source>
        <dbReference type="ARBA" id="ARBA00058688"/>
    </source>
</evidence>
<evidence type="ECO:0000256" key="10">
    <source>
        <dbReference type="SAM" id="MobiDB-lite"/>
    </source>
</evidence>
<organism evidence="12 13">
    <name type="scientific">Tectimicrobiota bacterium</name>
    <dbReference type="NCBI Taxonomy" id="2528274"/>
    <lineage>
        <taxon>Bacteria</taxon>
        <taxon>Pseudomonadati</taxon>
        <taxon>Nitrospinota/Tectimicrobiota group</taxon>
        <taxon>Candidatus Tectimicrobiota</taxon>
    </lineage>
</organism>
<dbReference type="Pfam" id="PF17136">
    <property type="entry name" value="ribosomal_L24"/>
    <property type="match status" value="1"/>
</dbReference>
<dbReference type="NCBIfam" id="TIGR01079">
    <property type="entry name" value="rplX_bact"/>
    <property type="match status" value="1"/>
</dbReference>
<dbReference type="GO" id="GO:0019843">
    <property type="term" value="F:rRNA binding"/>
    <property type="evidence" value="ECO:0007669"/>
    <property type="project" value="UniProtKB-UniRule"/>
</dbReference>
<evidence type="ECO:0000256" key="8">
    <source>
        <dbReference type="HAMAP-Rule" id="MF_01326"/>
    </source>
</evidence>
<dbReference type="GO" id="GO:1990904">
    <property type="term" value="C:ribonucleoprotein complex"/>
    <property type="evidence" value="ECO:0007669"/>
    <property type="project" value="UniProtKB-KW"/>
</dbReference>
<dbReference type="SMART" id="SM00739">
    <property type="entry name" value="KOW"/>
    <property type="match status" value="1"/>
</dbReference>
<gene>
    <name evidence="8 12" type="primary">rplX</name>
    <name evidence="12" type="ORF">HY618_04635</name>
</gene>
<comment type="similarity">
    <text evidence="1 8 9">Belongs to the universal ribosomal protein uL24 family.</text>
</comment>
<dbReference type="InterPro" id="IPR005824">
    <property type="entry name" value="KOW"/>
</dbReference>
<evidence type="ECO:0000256" key="1">
    <source>
        <dbReference type="ARBA" id="ARBA00010618"/>
    </source>
</evidence>
<dbReference type="InterPro" id="IPR057264">
    <property type="entry name" value="Ribosomal_uL24_C"/>
</dbReference>
<evidence type="ECO:0000313" key="13">
    <source>
        <dbReference type="Proteomes" id="UP000752292"/>
    </source>
</evidence>
<comment type="function">
    <text evidence="7 8">One of the proteins that surrounds the polypeptide exit tunnel on the outside of the subunit.</text>
</comment>
<dbReference type="EMBL" id="JACQRX010000202">
    <property type="protein sequence ID" value="MBI4251727.1"/>
    <property type="molecule type" value="Genomic_DNA"/>
</dbReference>
<dbReference type="FunFam" id="2.30.30.30:FF:000004">
    <property type="entry name" value="50S ribosomal protein L24"/>
    <property type="match status" value="1"/>
</dbReference>
<feature type="region of interest" description="Disordered" evidence="10">
    <location>
        <begin position="75"/>
        <end position="111"/>
    </location>
</feature>
<dbReference type="InterPro" id="IPR008991">
    <property type="entry name" value="Translation_prot_SH3-like_sf"/>
</dbReference>
<evidence type="ECO:0000256" key="2">
    <source>
        <dbReference type="ARBA" id="ARBA00022730"/>
    </source>
</evidence>
<evidence type="ECO:0000256" key="6">
    <source>
        <dbReference type="ARBA" id="ARBA00035206"/>
    </source>
</evidence>
<accession>A0A932ZTC4</accession>
<dbReference type="PANTHER" id="PTHR12903">
    <property type="entry name" value="MITOCHONDRIAL RIBOSOMAL PROTEIN L24"/>
    <property type="match status" value="1"/>
</dbReference>
<dbReference type="HAMAP" id="MF_01326_B">
    <property type="entry name" value="Ribosomal_uL24_B"/>
    <property type="match status" value="1"/>
</dbReference>
<comment type="function">
    <text evidence="8">One of two assembly initiator proteins, it binds directly to the 5'-end of the 23S rRNA, where it nucleates assembly of the 50S subunit.</text>
</comment>